<protein>
    <submittedName>
        <fullName evidence="2">Uncharacterized protein</fullName>
    </submittedName>
</protein>
<dbReference type="AlphaFoldDB" id="F4RE18"/>
<name>F4RE18_MELLP</name>
<dbReference type="InParanoid" id="F4RE18"/>
<dbReference type="GeneID" id="18937432"/>
<dbReference type="HOGENOM" id="CLU_005992_1_0_1"/>
<proteinExistence type="predicted"/>
<feature type="region of interest" description="Disordered" evidence="1">
    <location>
        <begin position="1"/>
        <end position="21"/>
    </location>
</feature>
<evidence type="ECO:0000313" key="3">
    <source>
        <dbReference type="Proteomes" id="UP000001072"/>
    </source>
</evidence>
<evidence type="ECO:0000256" key="1">
    <source>
        <dbReference type="SAM" id="MobiDB-lite"/>
    </source>
</evidence>
<keyword evidence="3" id="KW-1185">Reference proteome</keyword>
<feature type="region of interest" description="Disordered" evidence="1">
    <location>
        <begin position="553"/>
        <end position="583"/>
    </location>
</feature>
<reference evidence="3" key="1">
    <citation type="journal article" date="2011" name="Proc. Natl. Acad. Sci. U.S.A.">
        <title>Obligate biotrophy features unraveled by the genomic analysis of rust fungi.</title>
        <authorList>
            <person name="Duplessis S."/>
            <person name="Cuomo C.A."/>
            <person name="Lin Y.-C."/>
            <person name="Aerts A."/>
            <person name="Tisserant E."/>
            <person name="Veneault-Fourrey C."/>
            <person name="Joly D.L."/>
            <person name="Hacquard S."/>
            <person name="Amselem J."/>
            <person name="Cantarel B.L."/>
            <person name="Chiu R."/>
            <person name="Coutinho P.M."/>
            <person name="Feau N."/>
            <person name="Field M."/>
            <person name="Frey P."/>
            <person name="Gelhaye E."/>
            <person name="Goldberg J."/>
            <person name="Grabherr M.G."/>
            <person name="Kodira C.D."/>
            <person name="Kohler A."/>
            <person name="Kuees U."/>
            <person name="Lindquist E.A."/>
            <person name="Lucas S.M."/>
            <person name="Mago R."/>
            <person name="Mauceli E."/>
            <person name="Morin E."/>
            <person name="Murat C."/>
            <person name="Pangilinan J.L."/>
            <person name="Park R."/>
            <person name="Pearson M."/>
            <person name="Quesneville H."/>
            <person name="Rouhier N."/>
            <person name="Sakthikumar S."/>
            <person name="Salamov A.A."/>
            <person name="Schmutz J."/>
            <person name="Selles B."/>
            <person name="Shapiro H."/>
            <person name="Tanguay P."/>
            <person name="Tuskan G.A."/>
            <person name="Henrissat B."/>
            <person name="Van de Peer Y."/>
            <person name="Rouze P."/>
            <person name="Ellis J.G."/>
            <person name="Dodds P.N."/>
            <person name="Schein J.E."/>
            <person name="Zhong S."/>
            <person name="Hamelin R.C."/>
            <person name="Grigoriev I.V."/>
            <person name="Szabo L.J."/>
            <person name="Martin F."/>
        </authorList>
    </citation>
    <scope>NUCLEOTIDE SEQUENCE [LARGE SCALE GENOMIC DNA]</scope>
    <source>
        <strain evidence="3">98AG31 / pathotype 3-4-7</strain>
    </source>
</reference>
<dbReference type="eggNOG" id="ENOG502S7P8">
    <property type="taxonomic scope" value="Eukaryota"/>
</dbReference>
<feature type="region of interest" description="Disordered" evidence="1">
    <location>
        <begin position="1165"/>
        <end position="1184"/>
    </location>
</feature>
<dbReference type="RefSeq" id="XP_007407233.1">
    <property type="nucleotide sequence ID" value="XM_007407171.1"/>
</dbReference>
<dbReference type="EMBL" id="GL883097">
    <property type="protein sequence ID" value="EGG09506.1"/>
    <property type="molecule type" value="Genomic_DNA"/>
</dbReference>
<gene>
    <name evidence="2" type="ORF">MELLADRAFT_95997</name>
</gene>
<accession>F4RE18</accession>
<dbReference type="KEGG" id="mlr:MELLADRAFT_95997"/>
<evidence type="ECO:0000313" key="2">
    <source>
        <dbReference type="EMBL" id="EGG09506.1"/>
    </source>
</evidence>
<sequence length="1184" mass="133883">MGHTLSSPLAAPVEHTAEGENDLSTVHHTPEAIPFDHSHLENLATVPPSSPFTIISTSDCSLSSLDPLPSSPLRKISLRLESIRLHRSPSITTMSAMSENSEIVVNNFDNDNVTHAVTSTNKNPEDEITNFKEGMTTIVWTHTMRTERNDIWTIRRYYCLGLLTCSEPGCQLAGLPPTGHKGIEKHLAKFPNCTVSRCPGVVNHLECHARCRVDKDTIEKWYLLRHQGQHTHRWPDPKKADPLAKEKLEAAVLADPKLGPLGMKVGRARVGTAPIPSITDVHSSFAHTDRLGYLRREILAKHGLMDDKNDKHGGDRWYTQIRHWSKKGMKIVSVTMDDNNHFTFQTKWMAEMLVLQQEDGEAYSGGLLSDVTYKFFLNGYLLTTSMYNEKLQRWIPILLTWLGGLSTLHYKAHFVTLLKQIQKTELSDREKRRLVEQVVDFSVAQKNGFIDAYLEVFNIHDRKIPFSKLHGCEQHYQQAVTHISKNHKIVKVNMVGTWKKLCRELLLPDEPGRPNLEQRFKDLRRLFPLAKKWIDWWYAADVQAMLFPARKRIPEDDPPLPDEESDDEDDGKPRRRSDLPKTTNAQESLHRVYYMLCDGKCGIISGMIQLFAFVSSLQRDYESRLKGISVTYGSSNQNWQDVVTSLGMAKPTKHRYIANDGRAPDTTQELLDYADEHSGKVVKKKGPGRPQGSQNINRSALTTYKSYTSGSTIGTLNRCWQTATLESLYALWGPLWSDHTNVNGSSLPTIVIRHFTGRCDAEVNQGKHLGGLLKQGQNIIHKVIQALKPESYISDECCLADGFMDMMVDHPSTRPLFAINVTKTLICHCNHTHNRETTKYLGCFRIFPSMFRETALAYGQLDVMLQDFLSNGVITEPGLVCRQCHPKKRQGGDEGDLTMLEQRMKIEHTLLPLHLYFLLDNVMALDSKERGRYMGDTNWPARLVIGKAQYQMVTRGFWGGNHYWCQVVRSVEGVLGVWHYDELKNGGFAQLISRDVDSISGCIANTSWTCYTRVPFESEANKVKKALLDLMKRFPDQHLSMPFSMPTSTIPFGGGLPSLADEGLLSTTIIPDEVSLPVVTHGKADEEEICENNDQDLHYEHDDDEELLHNNDDILYANEDHRDEDVVMGTSEADVEVNEDALSHQASEELIPPVNPVNLKIKLAIPKSKERSPPVASTPARPRL</sequence>
<feature type="compositionally biased region" description="Acidic residues" evidence="1">
    <location>
        <begin position="556"/>
        <end position="570"/>
    </location>
</feature>
<dbReference type="Proteomes" id="UP000001072">
    <property type="component" value="Unassembled WGS sequence"/>
</dbReference>
<dbReference type="VEuPathDB" id="FungiDB:MELLADRAFT_95997"/>
<organism evidence="3">
    <name type="scientific">Melampsora larici-populina (strain 98AG31 / pathotype 3-4-7)</name>
    <name type="common">Poplar leaf rust fungus</name>
    <dbReference type="NCBI Taxonomy" id="747676"/>
    <lineage>
        <taxon>Eukaryota</taxon>
        <taxon>Fungi</taxon>
        <taxon>Dikarya</taxon>
        <taxon>Basidiomycota</taxon>
        <taxon>Pucciniomycotina</taxon>
        <taxon>Pucciniomycetes</taxon>
        <taxon>Pucciniales</taxon>
        <taxon>Melampsoraceae</taxon>
        <taxon>Melampsora</taxon>
    </lineage>
</organism>